<evidence type="ECO:0000256" key="4">
    <source>
        <dbReference type="ARBA" id="ARBA00022801"/>
    </source>
</evidence>
<evidence type="ECO:0000256" key="1">
    <source>
        <dbReference type="ARBA" id="ARBA00009275"/>
    </source>
</evidence>
<evidence type="ECO:0000313" key="7">
    <source>
        <dbReference type="Proteomes" id="UP000777482"/>
    </source>
</evidence>
<feature type="binding site" evidence="5">
    <location>
        <position position="179"/>
    </location>
    <ligand>
        <name>a divalent metal cation</name>
        <dbReference type="ChEBI" id="CHEBI:60240"/>
        <label>2</label>
    </ligand>
</feature>
<keyword evidence="4" id="KW-0378">Hydrolase</keyword>
<keyword evidence="3 5" id="KW-0479">Metal-binding</keyword>
<evidence type="ECO:0000256" key="2">
    <source>
        <dbReference type="ARBA" id="ARBA00022722"/>
    </source>
</evidence>
<dbReference type="Gene3D" id="3.20.20.140">
    <property type="entry name" value="Metal-dependent hydrolases"/>
    <property type="match status" value="1"/>
</dbReference>
<evidence type="ECO:0000256" key="5">
    <source>
        <dbReference type="PIRSR" id="PIRSR005902-1"/>
    </source>
</evidence>
<dbReference type="GO" id="GO:0005829">
    <property type="term" value="C:cytosol"/>
    <property type="evidence" value="ECO:0007669"/>
    <property type="project" value="TreeGrafter"/>
</dbReference>
<dbReference type="OrthoDB" id="6079689at2759"/>
<dbReference type="GO" id="GO:0008296">
    <property type="term" value="F:3'-5'-DNA exonuclease activity"/>
    <property type="evidence" value="ECO:0007669"/>
    <property type="project" value="TreeGrafter"/>
</dbReference>
<sequence>MAAAPAPRLIDIGCNLSDPVFRGSYHGKQAHQDDLEEILRRARDAGVHTQLLTGDCLEGSKEVLALAEQYEGLYTTIGCHPCRATEMDAYPGGPEAYIAALDEVIVQNKGKRAVAVGECGLDYDRLFLAPKEAQLRNFPPQLELASKHDLPLFLHSRNCHEDFAALLKAHGKPLRGVVHSHSGTAEEALELISLGFYIGVNGCSLKTQENVDAIKRLPLDKERFMPVEVKKEKFVPGKAVKGRNEPYATSQVACVLASLHGVSLEEVADQTRRNTLALFGSAGMKDEPGRTGE</sequence>
<dbReference type="InterPro" id="IPR050891">
    <property type="entry name" value="TatD-type_Hydrolase"/>
</dbReference>
<dbReference type="AlphaFoldDB" id="A0A9P6VUK4"/>
<dbReference type="InterPro" id="IPR001130">
    <property type="entry name" value="TatD-like"/>
</dbReference>
<dbReference type="PANTHER" id="PTHR10060:SF15">
    <property type="entry name" value="DEOXYRIBONUCLEASE TATDN1"/>
    <property type="match status" value="1"/>
</dbReference>
<accession>A0A9P6VUK4</accession>
<keyword evidence="7" id="KW-1185">Reference proteome</keyword>
<dbReference type="PANTHER" id="PTHR10060">
    <property type="entry name" value="TATD FAMILY DEOXYRIBONUCLEASE"/>
    <property type="match status" value="1"/>
</dbReference>
<dbReference type="Proteomes" id="UP000777482">
    <property type="component" value="Unassembled WGS sequence"/>
</dbReference>
<dbReference type="PIRSF" id="PIRSF005902">
    <property type="entry name" value="DNase_TatD"/>
    <property type="match status" value="1"/>
</dbReference>
<proteinExistence type="inferred from homology"/>
<dbReference type="InterPro" id="IPR032466">
    <property type="entry name" value="Metal_Hydrolase"/>
</dbReference>
<feature type="binding site" evidence="5">
    <location>
        <position position="118"/>
    </location>
    <ligand>
        <name>a divalent metal cation</name>
        <dbReference type="ChEBI" id="CHEBI:60240"/>
        <label>1</label>
    </ligand>
</feature>
<feature type="binding site" evidence="5">
    <location>
        <position position="155"/>
    </location>
    <ligand>
        <name>a divalent metal cation</name>
        <dbReference type="ChEBI" id="CHEBI:60240"/>
        <label>2</label>
    </ligand>
</feature>
<dbReference type="SUPFAM" id="SSF51556">
    <property type="entry name" value="Metallo-dependent hydrolases"/>
    <property type="match status" value="1"/>
</dbReference>
<gene>
    <name evidence="6" type="ORF">C6P46_000438</name>
</gene>
<dbReference type="EMBL" id="PUHQ01000103">
    <property type="protein sequence ID" value="KAG0656119.1"/>
    <property type="molecule type" value="Genomic_DNA"/>
</dbReference>
<evidence type="ECO:0000256" key="3">
    <source>
        <dbReference type="ARBA" id="ARBA00022723"/>
    </source>
</evidence>
<protein>
    <submittedName>
        <fullName evidence="6">Uncharacterized protein</fullName>
    </submittedName>
</protein>
<name>A0A9P6VUK4_RHOMI</name>
<organism evidence="6 7">
    <name type="scientific">Rhodotorula mucilaginosa</name>
    <name type="common">Yeast</name>
    <name type="synonym">Rhodotorula rubra</name>
    <dbReference type="NCBI Taxonomy" id="5537"/>
    <lineage>
        <taxon>Eukaryota</taxon>
        <taxon>Fungi</taxon>
        <taxon>Dikarya</taxon>
        <taxon>Basidiomycota</taxon>
        <taxon>Pucciniomycotina</taxon>
        <taxon>Microbotryomycetes</taxon>
        <taxon>Sporidiobolales</taxon>
        <taxon>Sporidiobolaceae</taxon>
        <taxon>Rhodotorula</taxon>
    </lineage>
</organism>
<reference evidence="6 7" key="1">
    <citation type="submission" date="2020-11" db="EMBL/GenBank/DDBJ databases">
        <title>Kefir isolates.</title>
        <authorList>
            <person name="Marcisauskas S."/>
            <person name="Kim Y."/>
            <person name="Blasche S."/>
        </authorList>
    </citation>
    <scope>NUCLEOTIDE SEQUENCE [LARGE SCALE GENOMIC DNA]</scope>
    <source>
        <strain evidence="6 7">KR</strain>
    </source>
</reference>
<comment type="similarity">
    <text evidence="1">Belongs to the metallo-dependent hydrolases superfamily. TatD-type hydrolase family.</text>
</comment>
<keyword evidence="2" id="KW-0540">Nuclease</keyword>
<comment type="caution">
    <text evidence="6">The sequence shown here is derived from an EMBL/GenBank/DDBJ whole genome shotgun (WGS) entry which is preliminary data.</text>
</comment>
<evidence type="ECO:0000313" key="6">
    <source>
        <dbReference type="EMBL" id="KAG0656119.1"/>
    </source>
</evidence>
<dbReference type="CDD" id="cd01310">
    <property type="entry name" value="TatD_DNAse"/>
    <property type="match status" value="1"/>
</dbReference>
<dbReference type="Pfam" id="PF01026">
    <property type="entry name" value="TatD_DNase"/>
    <property type="match status" value="1"/>
</dbReference>
<dbReference type="GO" id="GO:0046872">
    <property type="term" value="F:metal ion binding"/>
    <property type="evidence" value="ECO:0007669"/>
    <property type="project" value="UniProtKB-KW"/>
</dbReference>